<keyword evidence="8" id="KW-1185">Reference proteome</keyword>
<gene>
    <name evidence="7" type="ORF">GS398_18995</name>
</gene>
<feature type="transmembrane region" description="Helical" evidence="6">
    <location>
        <begin position="85"/>
        <end position="111"/>
    </location>
</feature>
<evidence type="ECO:0000256" key="1">
    <source>
        <dbReference type="ARBA" id="ARBA00004651"/>
    </source>
</evidence>
<evidence type="ECO:0000256" key="2">
    <source>
        <dbReference type="ARBA" id="ARBA00022475"/>
    </source>
</evidence>
<organism evidence="7 8">
    <name type="scientific">Hufsiella ginkgonis</name>
    <dbReference type="NCBI Taxonomy" id="2695274"/>
    <lineage>
        <taxon>Bacteria</taxon>
        <taxon>Pseudomonadati</taxon>
        <taxon>Bacteroidota</taxon>
        <taxon>Sphingobacteriia</taxon>
        <taxon>Sphingobacteriales</taxon>
        <taxon>Sphingobacteriaceae</taxon>
        <taxon>Hufsiella</taxon>
    </lineage>
</organism>
<keyword evidence="2" id="KW-1003">Cell membrane</keyword>
<reference evidence="7 8" key="1">
    <citation type="submission" date="2019-11" db="EMBL/GenBank/DDBJ databases">
        <title>Pedobacter sp. HMF7056 Genome sequencing and assembly.</title>
        <authorList>
            <person name="Kang H."/>
            <person name="Kim H."/>
            <person name="Joh K."/>
        </authorList>
    </citation>
    <scope>NUCLEOTIDE SEQUENCE [LARGE SCALE GENOMIC DNA]</scope>
    <source>
        <strain evidence="7 8">HMF7056</strain>
    </source>
</reference>
<dbReference type="GO" id="GO:0005886">
    <property type="term" value="C:plasma membrane"/>
    <property type="evidence" value="ECO:0007669"/>
    <property type="project" value="UniProtKB-SubCell"/>
</dbReference>
<feature type="transmembrane region" description="Helical" evidence="6">
    <location>
        <begin position="429"/>
        <end position="452"/>
    </location>
</feature>
<feature type="transmembrane region" description="Helical" evidence="6">
    <location>
        <begin position="123"/>
        <end position="143"/>
    </location>
</feature>
<protein>
    <submittedName>
        <fullName evidence="7">Oligosaccharide flippase family protein</fullName>
    </submittedName>
</protein>
<dbReference type="Pfam" id="PF01943">
    <property type="entry name" value="Polysacc_synt"/>
    <property type="match status" value="1"/>
</dbReference>
<name>A0A7K1Y295_9SPHI</name>
<feature type="transmembrane region" description="Helical" evidence="6">
    <location>
        <begin position="155"/>
        <end position="176"/>
    </location>
</feature>
<evidence type="ECO:0000256" key="6">
    <source>
        <dbReference type="SAM" id="Phobius"/>
    </source>
</evidence>
<feature type="transmembrane region" description="Helical" evidence="6">
    <location>
        <begin position="222"/>
        <end position="239"/>
    </location>
</feature>
<feature type="transmembrane region" description="Helical" evidence="6">
    <location>
        <begin position="259"/>
        <end position="281"/>
    </location>
</feature>
<keyword evidence="5 6" id="KW-0472">Membrane</keyword>
<dbReference type="InterPro" id="IPR050833">
    <property type="entry name" value="Poly_Biosynth_Transport"/>
</dbReference>
<comment type="caution">
    <text evidence="7">The sequence shown here is derived from an EMBL/GenBank/DDBJ whole genome shotgun (WGS) entry which is preliminary data.</text>
</comment>
<feature type="transmembrane region" description="Helical" evidence="6">
    <location>
        <begin position="182"/>
        <end position="202"/>
    </location>
</feature>
<feature type="transmembrane region" description="Helical" evidence="6">
    <location>
        <begin position="9"/>
        <end position="29"/>
    </location>
</feature>
<dbReference type="InterPro" id="IPR002797">
    <property type="entry name" value="Polysacc_synth"/>
</dbReference>
<evidence type="ECO:0000256" key="4">
    <source>
        <dbReference type="ARBA" id="ARBA00022989"/>
    </source>
</evidence>
<comment type="subcellular location">
    <subcellularLocation>
        <location evidence="1">Cell membrane</location>
        <topology evidence="1">Multi-pass membrane protein</topology>
    </subcellularLocation>
</comment>
<dbReference type="EMBL" id="WVHS01000005">
    <property type="protein sequence ID" value="MXV17393.1"/>
    <property type="molecule type" value="Genomic_DNA"/>
</dbReference>
<dbReference type="RefSeq" id="WP_160908402.1">
    <property type="nucleotide sequence ID" value="NZ_WVHS01000005.1"/>
</dbReference>
<evidence type="ECO:0000313" key="8">
    <source>
        <dbReference type="Proteomes" id="UP000451233"/>
    </source>
</evidence>
<feature type="transmembrane region" description="Helical" evidence="6">
    <location>
        <begin position="341"/>
        <end position="361"/>
    </location>
</feature>
<proteinExistence type="predicted"/>
<dbReference type="AlphaFoldDB" id="A0A7K1Y295"/>
<dbReference type="PANTHER" id="PTHR30250:SF26">
    <property type="entry name" value="PSMA PROTEIN"/>
    <property type="match status" value="1"/>
</dbReference>
<evidence type="ECO:0000256" key="5">
    <source>
        <dbReference type="ARBA" id="ARBA00023136"/>
    </source>
</evidence>
<accession>A0A7K1Y295</accession>
<evidence type="ECO:0000256" key="3">
    <source>
        <dbReference type="ARBA" id="ARBA00022692"/>
    </source>
</evidence>
<keyword evidence="4 6" id="KW-1133">Transmembrane helix</keyword>
<feature type="transmembrane region" description="Helical" evidence="6">
    <location>
        <begin position="302"/>
        <end position="321"/>
    </location>
</feature>
<dbReference type="PANTHER" id="PTHR30250">
    <property type="entry name" value="PST FAMILY PREDICTED COLANIC ACID TRANSPORTER"/>
    <property type="match status" value="1"/>
</dbReference>
<feature type="transmembrane region" description="Helical" evidence="6">
    <location>
        <begin position="373"/>
        <end position="393"/>
    </location>
</feature>
<feature type="transmembrane region" description="Helical" evidence="6">
    <location>
        <begin position="35"/>
        <end position="55"/>
    </location>
</feature>
<feature type="transmembrane region" description="Helical" evidence="6">
    <location>
        <begin position="399"/>
        <end position="417"/>
    </location>
</feature>
<sequence>MIKNLISNLFGSVLITAVNILAVPIYITYLGSESYGLIGFYTTLNSVFSIFDMGLSATMVREMARLSASNDSGQSMRDLARTFEVIFWAVTIALGCLIIAFSSFISSHWITNTSLSPDVVSKAVMLMGVSLIFHLPTSLYAGGLTGLQRQVTLNIINGITELCKLLLVLTAFHFKGASIANFFYSQIIALTISTVTTAVVYWNYLPAGYVRARFQKQEFLRVWRFSAGMGMLSIVGVILGQMDKLLLIKILSLKQYSYYVLAGTVVALLYKVITPIFQTVYPKMVQMVSAKDPALPGKYHNYAQLMLVVVAPVALTIGFFPKEIILFWTQNQLLSTEAGPIASILIIGTAFQGVMFIPYALQLANGITSLSFYVNLISLVVLAPLLFLFVNLFGTEGGAMVWVILNMGYILITVPLMHRTLLKAEMWNWYWFDFIKPGAIVGAAAYILHFMVPAAMLTNSYKTFFLIGSFTCLLYIVSAGASSFTRNIIMRKVKHLFQT</sequence>
<keyword evidence="3 6" id="KW-0812">Transmembrane</keyword>
<dbReference type="Proteomes" id="UP000451233">
    <property type="component" value="Unassembled WGS sequence"/>
</dbReference>
<evidence type="ECO:0000313" key="7">
    <source>
        <dbReference type="EMBL" id="MXV17393.1"/>
    </source>
</evidence>
<feature type="transmembrane region" description="Helical" evidence="6">
    <location>
        <begin position="464"/>
        <end position="484"/>
    </location>
</feature>